<protein>
    <submittedName>
        <fullName evidence="12">EscV/YscV/HrcV family type III secretion system export apparatus protein</fullName>
    </submittedName>
</protein>
<feature type="transmembrane region" description="Helical" evidence="11">
    <location>
        <begin position="38"/>
        <end position="60"/>
    </location>
</feature>
<reference evidence="12 13" key="2">
    <citation type="submission" date="2020-06" db="EMBL/GenBank/DDBJ databases">
        <title>Polyphasic characterization of a Rahnella strain isolated from tree sap.</title>
        <authorList>
            <person name="Kim I.S."/>
        </authorList>
    </citation>
    <scope>NUCLEOTIDE SEQUENCE [LARGE SCALE GENOMIC DNA]</scope>
    <source>
        <strain evidence="12 13">SAP-1</strain>
    </source>
</reference>
<dbReference type="PRINTS" id="PR00949">
    <property type="entry name" value="TYPE3IMAPROT"/>
</dbReference>
<dbReference type="PANTHER" id="PTHR30161:SF3">
    <property type="entry name" value="SECRETION SYSTEM APPARATUS PROTEIN SSAV"/>
    <property type="match status" value="1"/>
</dbReference>
<keyword evidence="6 11" id="KW-0812">Transmembrane</keyword>
<gene>
    <name evidence="12" type="ORF">GW590_06230</name>
</gene>
<evidence type="ECO:0000256" key="2">
    <source>
        <dbReference type="ARBA" id="ARBA00008835"/>
    </source>
</evidence>
<reference evidence="12 13" key="1">
    <citation type="submission" date="2020-01" db="EMBL/GenBank/DDBJ databases">
        <authorList>
            <person name="Lee S.D."/>
        </authorList>
    </citation>
    <scope>NUCLEOTIDE SEQUENCE [LARGE SCALE GENOMIC DNA]</scope>
    <source>
        <strain evidence="12 13">SAP-1</strain>
    </source>
</reference>
<dbReference type="InterPro" id="IPR001712">
    <property type="entry name" value="T3SS_FHIPEP"/>
</dbReference>
<evidence type="ECO:0000256" key="8">
    <source>
        <dbReference type="ARBA" id="ARBA00022989"/>
    </source>
</evidence>
<feature type="transmembrane region" description="Helical" evidence="11">
    <location>
        <begin position="241"/>
        <end position="261"/>
    </location>
</feature>
<feature type="transmembrane region" description="Helical" evidence="11">
    <location>
        <begin position="104"/>
        <end position="130"/>
    </location>
</feature>
<sequence length="683" mass="74391">MNKVKEWLVIIAGRQDIMLAAMLLLAVFMMIIPLPTGLVDFMIAVNLTISVILMMMALYIKNPMEFATFPSVLLITTLYRLALTISTTRLILLQADAGQIVYTFGQFAVGGNLGVGMIVFLIITIVQFIVITKGSERVAEVGARFSLDAMPGKQMSIDGDMRAGSIDAAEASRLRGLVQKESQLYGAMDGAMKFVKGDAIAGIIIILVNIFGGTAIGVMSHGMSASEAISTYAILSIGDGLVSQIPALLISITAGIIVTRVSGEEKLNLAGDLAKQLGKQSQALMLSCAVVLVFAMLPGFPAIYFILLAAGLFAITWWAKKRRNAGGTDATGSSLSGGDDEGGAGAAQMTPGATPLMVRLSADLARSTKLAGKLDSFRHQKFEQLGIPLPDIQLHKDASLPAGTLQIMLYQEPVLVVSVPEGLLLADITAPALSQAEQSVRLPFGSLSLQWLAPSHQEALSAMGIRLYQDEERLIHCLSVLIDRYAGEFVGVQETRFLMDAMEGKYADLIKEVQRQLPIGRIADVLQRLVSEGVSIRDLRSIFEALIEWAPREKDPVMLVEYVRIGLRRHLVTRFRAGQPWISGWMIGDVIESMIREAIRQTSAGSYSALDPELNQAIIARIRQEVGEGDKPHHVLLTAIDVRRFLRKVIEREFYNLQVLSFQEIGEETELRVVGNIDLIGEE</sequence>
<evidence type="ECO:0000256" key="6">
    <source>
        <dbReference type="ARBA" id="ARBA00022692"/>
    </source>
</evidence>
<accession>A0A848MJL4</accession>
<dbReference type="GO" id="GO:0009306">
    <property type="term" value="P:protein secretion"/>
    <property type="evidence" value="ECO:0007669"/>
    <property type="project" value="InterPro"/>
</dbReference>
<dbReference type="InterPro" id="IPR042194">
    <property type="entry name" value="FHIPEP_1"/>
</dbReference>
<evidence type="ECO:0000256" key="5">
    <source>
        <dbReference type="ARBA" id="ARBA00022519"/>
    </source>
</evidence>
<comment type="similarity">
    <text evidence="2">Belongs to the FHIPEP (flagella/HR/invasion proteins export pore) family.</text>
</comment>
<feature type="transmembrane region" description="Helical" evidence="11">
    <location>
        <begin position="281"/>
        <end position="297"/>
    </location>
</feature>
<evidence type="ECO:0000256" key="1">
    <source>
        <dbReference type="ARBA" id="ARBA00004429"/>
    </source>
</evidence>
<feature type="transmembrane region" description="Helical" evidence="11">
    <location>
        <begin position="199"/>
        <end position="221"/>
    </location>
</feature>
<dbReference type="PROSITE" id="PS00994">
    <property type="entry name" value="FHIPEP"/>
    <property type="match status" value="1"/>
</dbReference>
<name>A0A848MJL4_9GAMM</name>
<evidence type="ECO:0000256" key="4">
    <source>
        <dbReference type="ARBA" id="ARBA00022475"/>
    </source>
</evidence>
<feature type="region of interest" description="Disordered" evidence="10">
    <location>
        <begin position="326"/>
        <end position="350"/>
    </location>
</feature>
<dbReference type="NCBIfam" id="NF009363">
    <property type="entry name" value="PRK12720.1"/>
    <property type="match status" value="1"/>
</dbReference>
<dbReference type="InterPro" id="IPR042193">
    <property type="entry name" value="FHIPEP_3"/>
</dbReference>
<keyword evidence="3" id="KW-0813">Transport</keyword>
<keyword evidence="9 11" id="KW-0472">Membrane</keyword>
<evidence type="ECO:0000256" key="9">
    <source>
        <dbReference type="ARBA" id="ARBA00023136"/>
    </source>
</evidence>
<dbReference type="Proteomes" id="UP000585363">
    <property type="component" value="Unassembled WGS sequence"/>
</dbReference>
<dbReference type="PANTHER" id="PTHR30161">
    <property type="entry name" value="FLAGELLAR EXPORT PROTEIN, MEMBRANE FLHA SUBUNIT-RELATED"/>
    <property type="match status" value="1"/>
</dbReference>
<keyword evidence="5" id="KW-0997">Cell inner membrane</keyword>
<keyword evidence="8 11" id="KW-1133">Transmembrane helix</keyword>
<dbReference type="Pfam" id="PF00771">
    <property type="entry name" value="FHIPEP"/>
    <property type="match status" value="1"/>
</dbReference>
<keyword evidence="7" id="KW-0653">Protein transport</keyword>
<comment type="caution">
    <text evidence="12">The sequence shown here is derived from an EMBL/GenBank/DDBJ whole genome shotgun (WGS) entry which is preliminary data.</text>
</comment>
<feature type="transmembrane region" description="Helical" evidence="11">
    <location>
        <begin position="7"/>
        <end position="32"/>
    </location>
</feature>
<comment type="subcellular location">
    <subcellularLocation>
        <location evidence="1">Cell inner membrane</location>
        <topology evidence="1">Multi-pass membrane protein</topology>
    </subcellularLocation>
</comment>
<keyword evidence="13" id="KW-1185">Reference proteome</keyword>
<evidence type="ECO:0000313" key="12">
    <source>
        <dbReference type="EMBL" id="NMP26464.1"/>
    </source>
</evidence>
<dbReference type="InterPro" id="IPR042196">
    <property type="entry name" value="FHIPEP_4"/>
</dbReference>
<dbReference type="InterPro" id="IPR025505">
    <property type="entry name" value="FHIPEP_CS"/>
</dbReference>
<evidence type="ECO:0000256" key="11">
    <source>
        <dbReference type="SAM" id="Phobius"/>
    </source>
</evidence>
<keyword evidence="4" id="KW-1003">Cell membrane</keyword>
<dbReference type="NCBIfam" id="TIGR01399">
    <property type="entry name" value="hrcV"/>
    <property type="match status" value="1"/>
</dbReference>
<dbReference type="Gene3D" id="3.40.50.12790">
    <property type="entry name" value="FHIPEP family, domain 4"/>
    <property type="match status" value="1"/>
</dbReference>
<feature type="transmembrane region" description="Helical" evidence="11">
    <location>
        <begin position="72"/>
        <end position="92"/>
    </location>
</feature>
<proteinExistence type="inferred from homology"/>
<evidence type="ECO:0000256" key="3">
    <source>
        <dbReference type="ARBA" id="ARBA00022448"/>
    </source>
</evidence>
<dbReference type="Gene3D" id="3.40.30.60">
    <property type="entry name" value="FHIPEP family, domain 1"/>
    <property type="match status" value="1"/>
</dbReference>
<organism evidence="12 13">
    <name type="scientific">Rouxiella aceris</name>
    <dbReference type="NCBI Taxonomy" id="2703884"/>
    <lineage>
        <taxon>Bacteria</taxon>
        <taxon>Pseudomonadati</taxon>
        <taxon>Pseudomonadota</taxon>
        <taxon>Gammaproteobacteria</taxon>
        <taxon>Enterobacterales</taxon>
        <taxon>Yersiniaceae</taxon>
        <taxon>Rouxiella</taxon>
    </lineage>
</organism>
<dbReference type="AlphaFoldDB" id="A0A848MJL4"/>
<dbReference type="PIRSF" id="PIRSF005419">
    <property type="entry name" value="FlhA"/>
    <property type="match status" value="1"/>
</dbReference>
<dbReference type="GO" id="GO:0005886">
    <property type="term" value="C:plasma membrane"/>
    <property type="evidence" value="ECO:0007669"/>
    <property type="project" value="UniProtKB-SubCell"/>
</dbReference>
<evidence type="ECO:0000313" key="13">
    <source>
        <dbReference type="Proteomes" id="UP000585363"/>
    </source>
</evidence>
<dbReference type="InterPro" id="IPR006302">
    <property type="entry name" value="T3SS_HrcV"/>
</dbReference>
<dbReference type="EMBL" id="JAADJU010000003">
    <property type="protein sequence ID" value="NMP26464.1"/>
    <property type="molecule type" value="Genomic_DNA"/>
</dbReference>
<evidence type="ECO:0000256" key="7">
    <source>
        <dbReference type="ARBA" id="ARBA00022927"/>
    </source>
</evidence>
<evidence type="ECO:0000256" key="10">
    <source>
        <dbReference type="SAM" id="MobiDB-lite"/>
    </source>
</evidence>
<dbReference type="Gene3D" id="1.10.8.540">
    <property type="entry name" value="FHIPEP family, domain 3"/>
    <property type="match status" value="1"/>
</dbReference>